<keyword evidence="2" id="KW-0472">Membrane</keyword>
<keyword evidence="2" id="KW-0812">Transmembrane</keyword>
<comment type="caution">
    <text evidence="4">The sequence shown here is derived from an EMBL/GenBank/DDBJ whole genome shotgun (WGS) entry which is preliminary data.</text>
</comment>
<dbReference type="Proteomes" id="UP000286931">
    <property type="component" value="Unassembled WGS sequence"/>
</dbReference>
<evidence type="ECO:0000256" key="2">
    <source>
        <dbReference type="SAM" id="Phobius"/>
    </source>
</evidence>
<reference evidence="4 5" key="1">
    <citation type="submission" date="2018-12" db="EMBL/GenBank/DDBJ databases">
        <title>Draft genome sequence of Embleya hyalina NBRC 13850T.</title>
        <authorList>
            <person name="Komaki H."/>
            <person name="Hosoyama A."/>
            <person name="Kimura A."/>
            <person name="Ichikawa N."/>
            <person name="Tamura T."/>
        </authorList>
    </citation>
    <scope>NUCLEOTIDE SEQUENCE [LARGE SCALE GENOMIC DNA]</scope>
    <source>
        <strain evidence="4 5">NBRC 13850</strain>
    </source>
</reference>
<feature type="domain" description="LytR/CpsA/Psr regulator C-terminal" evidence="3">
    <location>
        <begin position="133"/>
        <end position="215"/>
    </location>
</feature>
<dbReference type="Gene3D" id="3.30.70.2390">
    <property type="match status" value="1"/>
</dbReference>
<keyword evidence="2" id="KW-1133">Transmembrane helix</keyword>
<evidence type="ECO:0000313" key="5">
    <source>
        <dbReference type="Proteomes" id="UP000286931"/>
    </source>
</evidence>
<proteinExistence type="predicted"/>
<feature type="compositionally biased region" description="Basic and acidic residues" evidence="1">
    <location>
        <begin position="91"/>
        <end position="105"/>
    </location>
</feature>
<dbReference type="Pfam" id="PF13399">
    <property type="entry name" value="LytR_C"/>
    <property type="match status" value="1"/>
</dbReference>
<feature type="compositionally biased region" description="Basic and acidic residues" evidence="1">
    <location>
        <begin position="33"/>
        <end position="47"/>
    </location>
</feature>
<sequence>MFTRRKDEYDVFDGFGRYGLIWTNEHSGAPDPEQAREAGEAEGESGRDLIGGLRIDDSPAPTRSRRSLIVPAAVLAVLALAGALAIAREEPATRAAADRTRHTRADAPAPAPASARPVPPAHAPAIPRGSRGKVVLLDQTRVPALAKRMARRLEAAGWEVTGTDTFRGAVPATTVYHPADQAPQARALAAALPGITRVKPAFAGIPRHRLTVIVVDDQVVPLADRVLGSLTTR</sequence>
<dbReference type="AlphaFoldDB" id="A0A401YW61"/>
<dbReference type="EMBL" id="BIFH01000030">
    <property type="protein sequence ID" value="GCD98862.1"/>
    <property type="molecule type" value="Genomic_DNA"/>
</dbReference>
<dbReference type="OrthoDB" id="4350621at2"/>
<dbReference type="RefSeq" id="WP_126640743.1">
    <property type="nucleotide sequence ID" value="NZ_BIFH01000030.1"/>
</dbReference>
<evidence type="ECO:0000256" key="1">
    <source>
        <dbReference type="SAM" id="MobiDB-lite"/>
    </source>
</evidence>
<evidence type="ECO:0000259" key="3">
    <source>
        <dbReference type="Pfam" id="PF13399"/>
    </source>
</evidence>
<protein>
    <recommendedName>
        <fullName evidence="3">LytR/CpsA/Psr regulator C-terminal domain-containing protein</fullName>
    </recommendedName>
</protein>
<gene>
    <name evidence="4" type="ORF">EHYA_06573</name>
</gene>
<feature type="region of interest" description="Disordered" evidence="1">
    <location>
        <begin position="91"/>
        <end position="130"/>
    </location>
</feature>
<accession>A0A401YW61</accession>
<feature type="compositionally biased region" description="Low complexity" evidence="1">
    <location>
        <begin position="106"/>
        <end position="116"/>
    </location>
</feature>
<name>A0A401YW61_9ACTN</name>
<keyword evidence="5" id="KW-1185">Reference proteome</keyword>
<dbReference type="InterPro" id="IPR027381">
    <property type="entry name" value="LytR/CpsA/Psr_C"/>
</dbReference>
<evidence type="ECO:0000313" key="4">
    <source>
        <dbReference type="EMBL" id="GCD98862.1"/>
    </source>
</evidence>
<feature type="region of interest" description="Disordered" evidence="1">
    <location>
        <begin position="24"/>
        <end position="62"/>
    </location>
</feature>
<feature type="transmembrane region" description="Helical" evidence="2">
    <location>
        <begin position="68"/>
        <end position="87"/>
    </location>
</feature>
<organism evidence="4 5">
    <name type="scientific">Embleya hyalina</name>
    <dbReference type="NCBI Taxonomy" id="516124"/>
    <lineage>
        <taxon>Bacteria</taxon>
        <taxon>Bacillati</taxon>
        <taxon>Actinomycetota</taxon>
        <taxon>Actinomycetes</taxon>
        <taxon>Kitasatosporales</taxon>
        <taxon>Streptomycetaceae</taxon>
        <taxon>Embleya</taxon>
    </lineage>
</organism>